<dbReference type="KEGG" id="ksk:KSE_45480"/>
<dbReference type="GO" id="GO:0006313">
    <property type="term" value="P:DNA transposition"/>
    <property type="evidence" value="ECO:0007669"/>
    <property type="project" value="InterPro"/>
</dbReference>
<comment type="function">
    <text evidence="1">Required for the transposition of the insertion element.</text>
</comment>
<keyword evidence="5" id="KW-0233">DNA recombination</keyword>
<dbReference type="STRING" id="452652.KSE_45480"/>
<evidence type="ECO:0000313" key="7">
    <source>
        <dbReference type="Proteomes" id="UP000007076"/>
    </source>
</evidence>
<evidence type="ECO:0000256" key="5">
    <source>
        <dbReference type="ARBA" id="ARBA00023172"/>
    </source>
</evidence>
<keyword evidence="7" id="KW-1185">Reference proteome</keyword>
<dbReference type="Proteomes" id="UP000007076">
    <property type="component" value="Chromosome"/>
</dbReference>
<protein>
    <recommendedName>
        <fullName evidence="8">Mutator family transposase</fullName>
    </recommendedName>
</protein>
<keyword evidence="3" id="KW-0815">Transposition</keyword>
<proteinExistence type="inferred from homology"/>
<dbReference type="HOGENOM" id="CLU_2479201_0_0_11"/>
<dbReference type="GO" id="GO:0004803">
    <property type="term" value="F:transposase activity"/>
    <property type="evidence" value="ECO:0007669"/>
    <property type="project" value="InterPro"/>
</dbReference>
<keyword evidence="4" id="KW-0238">DNA-binding</keyword>
<evidence type="ECO:0000313" key="6">
    <source>
        <dbReference type="EMBL" id="BAJ30330.1"/>
    </source>
</evidence>
<reference evidence="6 7" key="1">
    <citation type="journal article" date="2010" name="DNA Res.">
        <title>Genome sequence of Kitasatospora setae NBRC 14216T: an evolutionary snapshot of the family Streptomycetaceae.</title>
        <authorList>
            <person name="Ichikawa N."/>
            <person name="Oguchi A."/>
            <person name="Ikeda H."/>
            <person name="Ishikawa J."/>
            <person name="Kitani S."/>
            <person name="Watanabe Y."/>
            <person name="Nakamura S."/>
            <person name="Katano Y."/>
            <person name="Kishi E."/>
            <person name="Sasagawa M."/>
            <person name="Ankai A."/>
            <person name="Fukui S."/>
            <person name="Hashimoto Y."/>
            <person name="Kamata S."/>
            <person name="Otoguro M."/>
            <person name="Tanikawa S."/>
            <person name="Nihira T."/>
            <person name="Horinouchi S."/>
            <person name="Ohnishi Y."/>
            <person name="Hayakawa M."/>
            <person name="Kuzuyama T."/>
            <person name="Arisawa A."/>
            <person name="Nomoto F."/>
            <person name="Miura H."/>
            <person name="Takahashi Y."/>
            <person name="Fujita N."/>
        </authorList>
    </citation>
    <scope>NUCLEOTIDE SEQUENCE [LARGE SCALE GENOMIC DNA]</scope>
    <source>
        <strain evidence="7">ATCC 33774 / DSM 43861 / JCM 3304 / KCC A-0304 / NBRC 14216 / KM-6054</strain>
    </source>
</reference>
<dbReference type="eggNOG" id="COG3328">
    <property type="taxonomic scope" value="Bacteria"/>
</dbReference>
<sequence length="87" mass="8208">MALSGGQAVGEAVAGEVAGAVALGCGEGAADGGEVDAGGVGESAGGGGEGATYWQTVLTEIRNRGVKDVLMLVCDGLTGLADAVNTV</sequence>
<evidence type="ECO:0000256" key="2">
    <source>
        <dbReference type="ARBA" id="ARBA00010961"/>
    </source>
</evidence>
<organism evidence="6 7">
    <name type="scientific">Kitasatospora setae (strain ATCC 33774 / DSM 43861 / JCM 3304 / KCC A-0304 / NBRC 14216 / KM-6054)</name>
    <name type="common">Streptomyces setae</name>
    <dbReference type="NCBI Taxonomy" id="452652"/>
    <lineage>
        <taxon>Bacteria</taxon>
        <taxon>Bacillati</taxon>
        <taxon>Actinomycetota</taxon>
        <taxon>Actinomycetes</taxon>
        <taxon>Kitasatosporales</taxon>
        <taxon>Streptomycetaceae</taxon>
        <taxon>Kitasatospora</taxon>
    </lineage>
</organism>
<dbReference type="InterPro" id="IPR001207">
    <property type="entry name" value="Transposase_mutator"/>
</dbReference>
<evidence type="ECO:0000256" key="3">
    <source>
        <dbReference type="ARBA" id="ARBA00022578"/>
    </source>
</evidence>
<evidence type="ECO:0000256" key="4">
    <source>
        <dbReference type="ARBA" id="ARBA00023125"/>
    </source>
</evidence>
<evidence type="ECO:0000256" key="1">
    <source>
        <dbReference type="ARBA" id="ARBA00002190"/>
    </source>
</evidence>
<name>E4NFQ0_KITSK</name>
<dbReference type="AlphaFoldDB" id="E4NFQ0"/>
<comment type="similarity">
    <text evidence="2">Belongs to the transposase mutator family.</text>
</comment>
<accession>E4NFQ0</accession>
<gene>
    <name evidence="6" type="ordered locus">KSE_45480</name>
</gene>
<dbReference type="Pfam" id="PF00872">
    <property type="entry name" value="Transposase_mut"/>
    <property type="match status" value="1"/>
</dbReference>
<dbReference type="GO" id="GO:0003677">
    <property type="term" value="F:DNA binding"/>
    <property type="evidence" value="ECO:0007669"/>
    <property type="project" value="UniProtKB-KW"/>
</dbReference>
<evidence type="ECO:0008006" key="8">
    <source>
        <dbReference type="Google" id="ProtNLM"/>
    </source>
</evidence>
<dbReference type="PATRIC" id="fig|452652.3.peg.4533"/>
<dbReference type="EMBL" id="AP010968">
    <property type="protein sequence ID" value="BAJ30330.1"/>
    <property type="molecule type" value="Genomic_DNA"/>
</dbReference>